<evidence type="ECO:0000256" key="4">
    <source>
        <dbReference type="SAM" id="MobiDB-lite"/>
    </source>
</evidence>
<evidence type="ECO:0000256" key="3">
    <source>
        <dbReference type="ARBA" id="ARBA00023242"/>
    </source>
</evidence>
<dbReference type="InterPro" id="IPR011989">
    <property type="entry name" value="ARM-like"/>
</dbReference>
<dbReference type="Pfam" id="PF11935">
    <property type="entry name" value="SYMPK_PTA1_N"/>
    <property type="match status" value="1"/>
</dbReference>
<dbReference type="PANTHER" id="PTHR15245:SF20">
    <property type="entry name" value="SYMPLEKIN"/>
    <property type="match status" value="1"/>
</dbReference>
<dbReference type="PANTHER" id="PTHR15245">
    <property type="entry name" value="SYMPLEKIN-RELATED"/>
    <property type="match status" value="1"/>
</dbReference>
<comment type="subcellular location">
    <subcellularLocation>
        <location evidence="1">Nucleus</location>
    </subcellularLocation>
</comment>
<feature type="compositionally biased region" description="Low complexity" evidence="4">
    <location>
        <begin position="420"/>
        <end position="433"/>
    </location>
</feature>
<feature type="region of interest" description="Disordered" evidence="4">
    <location>
        <begin position="716"/>
        <end position="747"/>
    </location>
</feature>
<sequence length="747" mass="83518">MATPAQPVSDMLPKLEQVRQACLADSSQYVQVVPGIVPILQGAQAVDVRRWGADFIAEAFATPALQGHQKEQLISDTVMSLLRGMLENPNEDTAVVKSAVQASASIYPYVFRRVISHPDLALVWRDMTTIKINILQRIDSSALATRVCCIKFLQKVVQVQTPGVISDPRRPEHNETSIALVPRNHPLLPLANLEAETSGILDRLLSVIQENSTDPLLVDPTMNCLAVLIKMRPPIQAKILQTILNYNPLRAASGPMTTRLIVVIKSLQRTTRALLRYVLRIFPQHPLAEKIDTYLRRLQSSTTTVFTQAQSLKRPAESADGFDDAKRQKLEPVRKFAPMPPPPNTYAQLFTLIDNQEFQQFDVKILPEEVVCLISSALMQHIDSKSLDEAIEEVQQRFQRIQDAAKPVNAGEEDDDYDPEALSGAEAAAQSAQTGELLPQPALDLGPFELPKPLPLSESELAMLSEQTISHVFETALSSEKNPSLSRQKLGINRLAGSTNDRDSWLTVMIRLATRAPAGLDLVVDVQLNGDTELIKPETELSTTMQGAHVPNRIRRLLFDYVLDDWKHRLSLGITWLTEEWYADKVQVAGTTNSDAPTTKASNATPNYDYWSTQLFETLVPRFDKDDFRLLIRFLAELPSLNRNILAQVKTLTRDPATVDICKKAMQYLYLMRPPVRELVVDTMEEIWQEGDSEVKSTMGQLLTKWRPGFVERAVEQTKQEAEDTRTFPNGVKDEDVEPAASNQAVA</sequence>
<dbReference type="RefSeq" id="XP_064729356.1">
    <property type="nucleotide sequence ID" value="XM_064874956.1"/>
</dbReference>
<dbReference type="InterPro" id="IPR016024">
    <property type="entry name" value="ARM-type_fold"/>
</dbReference>
<evidence type="ECO:0000256" key="1">
    <source>
        <dbReference type="ARBA" id="ARBA00004123"/>
    </source>
</evidence>
<dbReference type="GeneID" id="89999993"/>
<comment type="caution">
    <text evidence="6">The sequence shown here is derived from an EMBL/GenBank/DDBJ whole genome shotgun (WGS) entry which is preliminary data.</text>
</comment>
<accession>A0ABR0RKX3</accession>
<evidence type="ECO:0000313" key="6">
    <source>
        <dbReference type="EMBL" id="KAK5941266.1"/>
    </source>
</evidence>
<name>A0ABR0RKX3_9EURO</name>
<evidence type="ECO:0000313" key="7">
    <source>
        <dbReference type="Proteomes" id="UP001334248"/>
    </source>
</evidence>
<dbReference type="InterPro" id="IPR021850">
    <property type="entry name" value="Symplekin/Pta1"/>
</dbReference>
<protein>
    <recommendedName>
        <fullName evidence="5">Symplekin/Pta1 N-terminal domain-containing protein</fullName>
    </recommendedName>
</protein>
<keyword evidence="3" id="KW-0539">Nucleus</keyword>
<evidence type="ECO:0000259" key="5">
    <source>
        <dbReference type="Pfam" id="PF11935"/>
    </source>
</evidence>
<dbReference type="Gene3D" id="1.25.10.10">
    <property type="entry name" value="Leucine-rich Repeat Variant"/>
    <property type="match status" value="1"/>
</dbReference>
<evidence type="ECO:0000256" key="2">
    <source>
        <dbReference type="ARBA" id="ARBA00022664"/>
    </source>
</evidence>
<gene>
    <name evidence="6" type="ORF">PMZ80_006544</name>
</gene>
<dbReference type="InterPro" id="IPR032460">
    <property type="entry name" value="Symplekin/Pta1_N"/>
</dbReference>
<feature type="compositionally biased region" description="Basic and acidic residues" evidence="4">
    <location>
        <begin position="716"/>
        <end position="726"/>
    </location>
</feature>
<keyword evidence="7" id="KW-1185">Reference proteome</keyword>
<reference evidence="6 7" key="1">
    <citation type="journal article" date="2023" name="Res Sq">
        <title>Genomic and morphological characterization of Knufia obscura isolated from the Mars 2020 spacecraft assembly facility.</title>
        <authorList>
            <person name="Chander A.M."/>
            <person name="Teixeira M.M."/>
            <person name="Singh N.K."/>
            <person name="Williams M.P."/>
            <person name="Parker C.W."/>
            <person name="Leo P."/>
            <person name="Stajich J.E."/>
            <person name="Torok T."/>
            <person name="Tighe S."/>
            <person name="Mason C.E."/>
            <person name="Venkateswaran K."/>
        </authorList>
    </citation>
    <scope>NUCLEOTIDE SEQUENCE [LARGE SCALE GENOMIC DNA]</scope>
    <source>
        <strain evidence="6 7">CCFEE 5817</strain>
    </source>
</reference>
<dbReference type="EMBL" id="JAVHJV010000007">
    <property type="protein sequence ID" value="KAK5941266.1"/>
    <property type="molecule type" value="Genomic_DNA"/>
</dbReference>
<feature type="region of interest" description="Disordered" evidence="4">
    <location>
        <begin position="404"/>
        <end position="434"/>
    </location>
</feature>
<organism evidence="6 7">
    <name type="scientific">Knufia obscura</name>
    <dbReference type="NCBI Taxonomy" id="1635080"/>
    <lineage>
        <taxon>Eukaryota</taxon>
        <taxon>Fungi</taxon>
        <taxon>Dikarya</taxon>
        <taxon>Ascomycota</taxon>
        <taxon>Pezizomycotina</taxon>
        <taxon>Eurotiomycetes</taxon>
        <taxon>Chaetothyriomycetidae</taxon>
        <taxon>Chaetothyriales</taxon>
        <taxon>Trichomeriaceae</taxon>
        <taxon>Knufia</taxon>
    </lineage>
</organism>
<dbReference type="SUPFAM" id="SSF48371">
    <property type="entry name" value="ARM repeat"/>
    <property type="match status" value="1"/>
</dbReference>
<keyword evidence="2" id="KW-0507">mRNA processing</keyword>
<proteinExistence type="predicted"/>
<dbReference type="Proteomes" id="UP001334248">
    <property type="component" value="Unassembled WGS sequence"/>
</dbReference>
<feature type="domain" description="Symplekin/Pta1 N-terminal" evidence="5">
    <location>
        <begin position="92"/>
        <end position="306"/>
    </location>
</feature>